<name>A0A4D4J486_9PSEU</name>
<comment type="caution">
    <text evidence="2">The sequence shown here is derived from an EMBL/GenBank/DDBJ whole genome shotgun (WGS) entry which is preliminary data.</text>
</comment>
<feature type="transmembrane region" description="Helical" evidence="1">
    <location>
        <begin position="24"/>
        <end position="46"/>
    </location>
</feature>
<protein>
    <submittedName>
        <fullName evidence="2">Uncharacterized protein</fullName>
    </submittedName>
</protein>
<keyword evidence="3" id="KW-1185">Reference proteome</keyword>
<keyword evidence="1" id="KW-0812">Transmembrane</keyword>
<sequence>MLDHVLLTTVPARSIPAVRRRPDAAGWLVGALWLNLLWVTDVFVLGGRLAGPSRPGAPLTALGRLAGLYGALLLVGQLVLISRLPWIGVRGGRAPEGAPLARAGRHSAAGRGPVQ</sequence>
<feature type="transmembrane region" description="Helical" evidence="1">
    <location>
        <begin position="66"/>
        <end position="86"/>
    </location>
</feature>
<evidence type="ECO:0000313" key="3">
    <source>
        <dbReference type="Proteomes" id="UP000298860"/>
    </source>
</evidence>
<keyword evidence="1" id="KW-1133">Transmembrane helix</keyword>
<organism evidence="2 3">
    <name type="scientific">Gandjariella thermophila</name>
    <dbReference type="NCBI Taxonomy" id="1931992"/>
    <lineage>
        <taxon>Bacteria</taxon>
        <taxon>Bacillati</taxon>
        <taxon>Actinomycetota</taxon>
        <taxon>Actinomycetes</taxon>
        <taxon>Pseudonocardiales</taxon>
        <taxon>Pseudonocardiaceae</taxon>
        <taxon>Gandjariella</taxon>
    </lineage>
</organism>
<dbReference type="AlphaFoldDB" id="A0A4D4J486"/>
<evidence type="ECO:0000313" key="2">
    <source>
        <dbReference type="EMBL" id="GDY30274.1"/>
    </source>
</evidence>
<keyword evidence="1" id="KW-0472">Membrane</keyword>
<dbReference type="EMBL" id="BJFL01000006">
    <property type="protein sequence ID" value="GDY30274.1"/>
    <property type="molecule type" value="Genomic_DNA"/>
</dbReference>
<gene>
    <name evidence="2" type="ORF">GTS_19070</name>
</gene>
<proteinExistence type="predicted"/>
<evidence type="ECO:0000256" key="1">
    <source>
        <dbReference type="SAM" id="Phobius"/>
    </source>
</evidence>
<accession>A0A4D4J486</accession>
<dbReference type="Proteomes" id="UP000298860">
    <property type="component" value="Unassembled WGS sequence"/>
</dbReference>
<reference evidence="3" key="1">
    <citation type="submission" date="2019-04" db="EMBL/GenBank/DDBJ databases">
        <title>Draft genome sequence of Pseudonocardiaceae bacterium SL3-2-4.</title>
        <authorList>
            <person name="Ningsih F."/>
            <person name="Yokota A."/>
            <person name="Sakai Y."/>
            <person name="Nanatani K."/>
            <person name="Yabe S."/>
            <person name="Oetari A."/>
            <person name="Sjamsuridzal W."/>
        </authorList>
    </citation>
    <scope>NUCLEOTIDE SEQUENCE [LARGE SCALE GENOMIC DNA]</scope>
    <source>
        <strain evidence="3">SL3-2-4</strain>
    </source>
</reference>